<dbReference type="Pfam" id="PF20247">
    <property type="entry name" value="DUF6602"/>
    <property type="match status" value="1"/>
</dbReference>
<name>A0A8I0AG26_9FIRM</name>
<gene>
    <name evidence="2" type="ORF">H8S54_12855</name>
</gene>
<proteinExistence type="predicted"/>
<feature type="domain" description="DUF6602" evidence="1">
    <location>
        <begin position="21"/>
        <end position="123"/>
    </location>
</feature>
<evidence type="ECO:0000313" key="2">
    <source>
        <dbReference type="EMBL" id="MBC5651972.1"/>
    </source>
</evidence>
<dbReference type="InterPro" id="IPR046537">
    <property type="entry name" value="DUF6602"/>
</dbReference>
<accession>A0A8I0AG26</accession>
<dbReference type="CDD" id="cd21173">
    <property type="entry name" value="NucC-like"/>
    <property type="match status" value="1"/>
</dbReference>
<dbReference type="EMBL" id="JACOOT010000030">
    <property type="protein sequence ID" value="MBC5651972.1"/>
    <property type="molecule type" value="Genomic_DNA"/>
</dbReference>
<sequence>MLKDILMSVSKKMQIDFEGITSKIQHNGEKGTARENILEEYLKCYIPEKYCFSKGTIVDCKDVQSRQVDIIIHDKFLTPYLVDMDGTKIVPIESVYGVVEVKSTLTKEELRKCVKNIESVRKLEKKTTSGYSFPTAGMVFAYDSDASLEAVYKNLNELSEDVEVDKRISCICVLNKGVILPVNKNGLTNVSLLPDENTVYGIFNNANDALLLFYLILTQILNSITIFPPDMVAYAQSTAILDTSFSIPADYVPDDGTISVMDNMVRMSEIKTLKEYGTRMLSGKLKKEEFLEHVFGTYIPSLKMMHGSLDLVPMNSTLNYFGKLMNNKVIIDAYKIYERGTKITLVEKKILDDLENFMYAIYDSHREEMLKNNK</sequence>
<protein>
    <recommendedName>
        <fullName evidence="1">DUF6602 domain-containing protein</fullName>
    </recommendedName>
</protein>
<dbReference type="AlphaFoldDB" id="A0A8I0AG26"/>
<organism evidence="2 3">
    <name type="scientific">Blautia segnis</name>
    <dbReference type="NCBI Taxonomy" id="2763030"/>
    <lineage>
        <taxon>Bacteria</taxon>
        <taxon>Bacillati</taxon>
        <taxon>Bacillota</taxon>
        <taxon>Clostridia</taxon>
        <taxon>Lachnospirales</taxon>
        <taxon>Lachnospiraceae</taxon>
        <taxon>Blautia</taxon>
    </lineage>
</organism>
<dbReference type="Proteomes" id="UP000652847">
    <property type="component" value="Unassembled WGS sequence"/>
</dbReference>
<evidence type="ECO:0000313" key="3">
    <source>
        <dbReference type="Proteomes" id="UP000652847"/>
    </source>
</evidence>
<dbReference type="RefSeq" id="WP_117509444.1">
    <property type="nucleotide sequence ID" value="NZ_JACOOT010000030.1"/>
</dbReference>
<keyword evidence="3" id="KW-1185">Reference proteome</keyword>
<evidence type="ECO:0000259" key="1">
    <source>
        <dbReference type="Pfam" id="PF20247"/>
    </source>
</evidence>
<reference evidence="2 3" key="1">
    <citation type="submission" date="2020-08" db="EMBL/GenBank/DDBJ databases">
        <title>Genome public.</title>
        <authorList>
            <person name="Liu C."/>
            <person name="Sun Q."/>
        </authorList>
    </citation>
    <scope>NUCLEOTIDE SEQUENCE [LARGE SCALE GENOMIC DNA]</scope>
    <source>
        <strain evidence="2 3">BX17</strain>
    </source>
</reference>
<comment type="caution">
    <text evidence="2">The sequence shown here is derived from an EMBL/GenBank/DDBJ whole genome shotgun (WGS) entry which is preliminary data.</text>
</comment>